<evidence type="ECO:0000256" key="1">
    <source>
        <dbReference type="ARBA" id="ARBA00004141"/>
    </source>
</evidence>
<keyword evidence="6 7" id="KW-0472">Membrane</keyword>
<dbReference type="Gene3D" id="1.20.1510.10">
    <property type="entry name" value="Cation efflux protein transmembrane domain"/>
    <property type="match status" value="1"/>
</dbReference>
<comment type="subcellular location">
    <subcellularLocation>
        <location evidence="1">Membrane</location>
        <topology evidence="1">Multi-pass membrane protein</topology>
    </subcellularLocation>
</comment>
<dbReference type="InterPro" id="IPR058533">
    <property type="entry name" value="Cation_efflux_TM"/>
</dbReference>
<dbReference type="SUPFAM" id="SSF161111">
    <property type="entry name" value="Cation efflux protein transmembrane domain-like"/>
    <property type="match status" value="1"/>
</dbReference>
<dbReference type="InterPro" id="IPR027470">
    <property type="entry name" value="Cation_efflux_CTD"/>
</dbReference>
<dbReference type="GO" id="GO:0015086">
    <property type="term" value="F:cadmium ion transmembrane transporter activity"/>
    <property type="evidence" value="ECO:0007669"/>
    <property type="project" value="TreeGrafter"/>
</dbReference>
<dbReference type="Pfam" id="PF01545">
    <property type="entry name" value="Cation_efflux"/>
    <property type="match status" value="1"/>
</dbReference>
<dbReference type="InterPro" id="IPR050291">
    <property type="entry name" value="CDF_Transporter"/>
</dbReference>
<dbReference type="InterPro" id="IPR027469">
    <property type="entry name" value="Cation_efflux_TMD_sf"/>
</dbReference>
<feature type="transmembrane region" description="Helical" evidence="7">
    <location>
        <begin position="117"/>
        <end position="139"/>
    </location>
</feature>
<evidence type="ECO:0000256" key="5">
    <source>
        <dbReference type="ARBA" id="ARBA00022989"/>
    </source>
</evidence>
<reference evidence="10 11" key="1">
    <citation type="submission" date="2020-10" db="EMBL/GenBank/DDBJ databases">
        <title>Janibacter indicus TT2 genome sequence.</title>
        <authorList>
            <person name="Lee K."/>
            <person name="Ganzorig M."/>
        </authorList>
    </citation>
    <scope>NUCLEOTIDE SEQUENCE [LARGE SCALE GENOMIC DNA]</scope>
    <source>
        <strain evidence="10 11">TT2</strain>
    </source>
</reference>
<dbReference type="PANTHER" id="PTHR43840:SF15">
    <property type="entry name" value="MITOCHONDRIAL METAL TRANSPORTER 1-RELATED"/>
    <property type="match status" value="1"/>
</dbReference>
<evidence type="ECO:0000313" key="11">
    <source>
        <dbReference type="Proteomes" id="UP000593998"/>
    </source>
</evidence>
<feature type="transmembrane region" description="Helical" evidence="7">
    <location>
        <begin position="15"/>
        <end position="36"/>
    </location>
</feature>
<feature type="domain" description="Cation efflux protein transmembrane" evidence="8">
    <location>
        <begin position="17"/>
        <end position="210"/>
    </location>
</feature>
<dbReference type="EMBL" id="CP062789">
    <property type="protein sequence ID" value="QOK21650.1"/>
    <property type="molecule type" value="Genomic_DNA"/>
</dbReference>
<sequence>MTTRASSSRRSLERFAWLSIAAALATIALKTGAWWVTDSVGLLADAAESIVNLVAAVAALVALRVAARSADDNHHFGHSKAEYFSAAIEGGMIFVAASFIIWQSIGRLLDPQPVEQAGIGLAISVIASVINGAVAWVLLRAGRRHRSITLRADGQHLLTDVWTSVGVVVGVLLVVVTGIDRLDPVVALLVGANIIWTGWKLVSESGRGLMDEALDRETNARIADALSRHRTDEVDIHGLRTRGAGHLSFAAMHVLVPGAWSVRRAHDIVEGIERALEDEFDDLTVTTHIEPREDPRAYDDFGDYEVPIQTLPHDPEEPA</sequence>
<evidence type="ECO:0000259" key="9">
    <source>
        <dbReference type="Pfam" id="PF16916"/>
    </source>
</evidence>
<evidence type="ECO:0000256" key="7">
    <source>
        <dbReference type="SAM" id="Phobius"/>
    </source>
</evidence>
<feature type="transmembrane region" description="Helical" evidence="7">
    <location>
        <begin position="42"/>
        <end position="63"/>
    </location>
</feature>
<dbReference type="InterPro" id="IPR002524">
    <property type="entry name" value="Cation_efflux"/>
</dbReference>
<dbReference type="GO" id="GO:0015093">
    <property type="term" value="F:ferrous iron transmembrane transporter activity"/>
    <property type="evidence" value="ECO:0007669"/>
    <property type="project" value="TreeGrafter"/>
</dbReference>
<evidence type="ECO:0000256" key="3">
    <source>
        <dbReference type="ARBA" id="ARBA00022448"/>
    </source>
</evidence>
<dbReference type="Gene3D" id="3.30.70.1350">
    <property type="entry name" value="Cation efflux protein, cytoplasmic domain"/>
    <property type="match status" value="1"/>
</dbReference>
<dbReference type="GO" id="GO:0015341">
    <property type="term" value="F:zinc efflux antiporter activity"/>
    <property type="evidence" value="ECO:0007669"/>
    <property type="project" value="TreeGrafter"/>
</dbReference>
<protein>
    <submittedName>
        <fullName evidence="10">Cation transporter</fullName>
    </submittedName>
</protein>
<dbReference type="PANTHER" id="PTHR43840">
    <property type="entry name" value="MITOCHONDRIAL METAL TRANSPORTER 1-RELATED"/>
    <property type="match status" value="1"/>
</dbReference>
<accession>A0A7L9IZ28</accession>
<dbReference type="Pfam" id="PF16916">
    <property type="entry name" value="ZT_dimer"/>
    <property type="match status" value="1"/>
</dbReference>
<dbReference type="SUPFAM" id="SSF160240">
    <property type="entry name" value="Cation efflux protein cytoplasmic domain-like"/>
    <property type="match status" value="1"/>
</dbReference>
<organism evidence="10 11">
    <name type="scientific">Janibacter indicus</name>
    <dbReference type="NCBI Taxonomy" id="857417"/>
    <lineage>
        <taxon>Bacteria</taxon>
        <taxon>Bacillati</taxon>
        <taxon>Actinomycetota</taxon>
        <taxon>Actinomycetes</taxon>
        <taxon>Micrococcales</taxon>
        <taxon>Intrasporangiaceae</taxon>
        <taxon>Janibacter</taxon>
    </lineage>
</organism>
<evidence type="ECO:0000313" key="10">
    <source>
        <dbReference type="EMBL" id="QOK21650.1"/>
    </source>
</evidence>
<dbReference type="AlphaFoldDB" id="A0A7L9IZ28"/>
<feature type="domain" description="Cation efflux protein cytoplasmic" evidence="9">
    <location>
        <begin position="214"/>
        <end position="291"/>
    </location>
</feature>
<proteinExistence type="inferred from homology"/>
<feature type="transmembrane region" description="Helical" evidence="7">
    <location>
        <begin position="160"/>
        <end position="179"/>
    </location>
</feature>
<dbReference type="RefSeq" id="WP_192910428.1">
    <property type="nucleotide sequence ID" value="NZ_CP062789.1"/>
</dbReference>
<dbReference type="GO" id="GO:0005886">
    <property type="term" value="C:plasma membrane"/>
    <property type="evidence" value="ECO:0007669"/>
    <property type="project" value="TreeGrafter"/>
</dbReference>
<dbReference type="NCBIfam" id="TIGR01297">
    <property type="entry name" value="CDF"/>
    <property type="match status" value="1"/>
</dbReference>
<evidence type="ECO:0000256" key="4">
    <source>
        <dbReference type="ARBA" id="ARBA00022692"/>
    </source>
</evidence>
<dbReference type="GO" id="GO:0006882">
    <property type="term" value="P:intracellular zinc ion homeostasis"/>
    <property type="evidence" value="ECO:0007669"/>
    <property type="project" value="TreeGrafter"/>
</dbReference>
<feature type="transmembrane region" description="Helical" evidence="7">
    <location>
        <begin position="83"/>
        <end position="105"/>
    </location>
</feature>
<keyword evidence="5 7" id="KW-1133">Transmembrane helix</keyword>
<evidence type="ECO:0000256" key="6">
    <source>
        <dbReference type="ARBA" id="ARBA00023136"/>
    </source>
</evidence>
<keyword evidence="3" id="KW-0813">Transport</keyword>
<gene>
    <name evidence="10" type="ORF">IGS73_10860</name>
</gene>
<evidence type="ECO:0000259" key="8">
    <source>
        <dbReference type="Pfam" id="PF01545"/>
    </source>
</evidence>
<keyword evidence="4 7" id="KW-0812">Transmembrane</keyword>
<dbReference type="InterPro" id="IPR036837">
    <property type="entry name" value="Cation_efflux_CTD_sf"/>
</dbReference>
<comment type="similarity">
    <text evidence="2">Belongs to the cation diffusion facilitator (CDF) transporter (TC 2.A.4) family.</text>
</comment>
<dbReference type="Proteomes" id="UP000593998">
    <property type="component" value="Chromosome"/>
</dbReference>
<name>A0A7L9IZ28_9MICO</name>
<evidence type="ECO:0000256" key="2">
    <source>
        <dbReference type="ARBA" id="ARBA00008114"/>
    </source>
</evidence>